<dbReference type="RefSeq" id="WP_202806835.1">
    <property type="nucleotide sequence ID" value="NZ_AONB01000007.1"/>
</dbReference>
<proteinExistence type="predicted"/>
<sequence>MESLSKLITALSSLAWPAIFGFFLYKFHKPIKTLIESARGRKFTIKVAGNELTMEEASEQQRKIVNDVQSRLAAIEKHLERKEEISLNTEHSLLPEVSAFCGLMIRLRTIATL</sequence>
<comment type="caution">
    <text evidence="2">The sequence shown here is derived from an EMBL/GenBank/DDBJ whole genome shotgun (WGS) entry which is preliminary data.</text>
</comment>
<organism evidence="2 3">
    <name type="scientific">Nitrincola nitratireducens</name>
    <dbReference type="NCBI Taxonomy" id="1229521"/>
    <lineage>
        <taxon>Bacteria</taxon>
        <taxon>Pseudomonadati</taxon>
        <taxon>Pseudomonadota</taxon>
        <taxon>Gammaproteobacteria</taxon>
        <taxon>Oceanospirillales</taxon>
        <taxon>Oceanospirillaceae</taxon>
        <taxon>Nitrincola</taxon>
    </lineage>
</organism>
<feature type="transmembrane region" description="Helical" evidence="1">
    <location>
        <begin position="6"/>
        <end position="25"/>
    </location>
</feature>
<reference evidence="3" key="1">
    <citation type="submission" date="2012-11" db="EMBL/GenBank/DDBJ databases">
        <authorList>
            <person name="Singh A."/>
            <person name="Pinnaka A.K."/>
            <person name="Vaidya B."/>
        </authorList>
    </citation>
    <scope>NUCLEOTIDE SEQUENCE [LARGE SCALE GENOMIC DNA]</scope>
    <source>
        <strain evidence="3">AK23</strain>
    </source>
</reference>
<keyword evidence="1" id="KW-0812">Transmembrane</keyword>
<keyword evidence="3" id="KW-1185">Reference proteome</keyword>
<protein>
    <submittedName>
        <fullName evidence="2">Uncharacterized protein</fullName>
    </submittedName>
</protein>
<keyword evidence="1" id="KW-1133">Transmembrane helix</keyword>
<keyword evidence="1" id="KW-0472">Membrane</keyword>
<evidence type="ECO:0000256" key="1">
    <source>
        <dbReference type="SAM" id="Phobius"/>
    </source>
</evidence>
<reference evidence="2 3" key="2">
    <citation type="journal article" date="2015" name="Syst. Appl. Microbiol.">
        <title>Nitrincola nitratireducens sp. nov. isolated from a haloalkaline crater lake.</title>
        <authorList>
            <person name="Singh A."/>
            <person name="Vaidya B."/>
            <person name="Tanuku N.R."/>
            <person name="Pinnaka A.K."/>
        </authorList>
    </citation>
    <scope>NUCLEOTIDE SEQUENCE [LARGE SCALE GENOMIC DNA]</scope>
    <source>
        <strain evidence="2 3">AK23</strain>
    </source>
</reference>
<gene>
    <name evidence="2" type="ORF">D791_01771</name>
</gene>
<name>W9V330_9GAMM</name>
<dbReference type="EMBL" id="AONB01000007">
    <property type="protein sequence ID" value="EXJ11316.1"/>
    <property type="molecule type" value="Genomic_DNA"/>
</dbReference>
<evidence type="ECO:0000313" key="3">
    <source>
        <dbReference type="Proteomes" id="UP000019464"/>
    </source>
</evidence>
<evidence type="ECO:0000313" key="2">
    <source>
        <dbReference type="EMBL" id="EXJ11316.1"/>
    </source>
</evidence>
<accession>W9V330</accession>
<dbReference type="Proteomes" id="UP000019464">
    <property type="component" value="Unassembled WGS sequence"/>
</dbReference>
<dbReference type="AlphaFoldDB" id="W9V330"/>